<proteinExistence type="predicted"/>
<dbReference type="Proteomes" id="UP000185678">
    <property type="component" value="Unassembled WGS sequence"/>
</dbReference>
<evidence type="ECO:0000313" key="1">
    <source>
        <dbReference type="EMBL" id="SIS72681.1"/>
    </source>
</evidence>
<dbReference type="OrthoDB" id="7282816at2"/>
<dbReference type="Gene3D" id="1.10.10.60">
    <property type="entry name" value="Homeodomain-like"/>
    <property type="match status" value="1"/>
</dbReference>
<sequence>MGNEQTIQRRGRAAAQRKAFLAALSDGLSVSGAARQAGVARGTMYYWREEDPGFAADWKEAEEAGADALEDEALRRAVSGLVEPVFYGGKEVGEVRKYSDSLLVFLLKARRPDKYRDRVSTEVSGPHGGPVELSDTEREARIQSLLALAAERSGAKQGF</sequence>
<reference evidence="1 2" key="1">
    <citation type="submission" date="2017-01" db="EMBL/GenBank/DDBJ databases">
        <authorList>
            <person name="Mah S.A."/>
            <person name="Swanson W.J."/>
            <person name="Moy G.W."/>
            <person name="Vacquier V.D."/>
        </authorList>
    </citation>
    <scope>NUCLEOTIDE SEQUENCE [LARGE SCALE GENOMIC DNA]</scope>
    <source>
        <strain evidence="1 2">DSM 11589</strain>
    </source>
</reference>
<name>A0A1N7LFY5_9PROT</name>
<organism evidence="1 2">
    <name type="scientific">Insolitispirillum peregrinum</name>
    <dbReference type="NCBI Taxonomy" id="80876"/>
    <lineage>
        <taxon>Bacteria</taxon>
        <taxon>Pseudomonadati</taxon>
        <taxon>Pseudomonadota</taxon>
        <taxon>Alphaproteobacteria</taxon>
        <taxon>Rhodospirillales</taxon>
        <taxon>Novispirillaceae</taxon>
        <taxon>Insolitispirillum</taxon>
    </lineage>
</organism>
<dbReference type="AlphaFoldDB" id="A0A1N7LFY5"/>
<dbReference type="InterPro" id="IPR048683">
    <property type="entry name" value="Sf6_terminase"/>
</dbReference>
<keyword evidence="2" id="KW-1185">Reference proteome</keyword>
<gene>
    <name evidence="1" type="ORF">SAMN05421779_103303</name>
</gene>
<evidence type="ECO:0000313" key="2">
    <source>
        <dbReference type="Proteomes" id="UP000185678"/>
    </source>
</evidence>
<accession>A0A1N7LFY5</accession>
<dbReference type="STRING" id="80876.SAMN05421779_103303"/>
<protein>
    <recommendedName>
        <fullName evidence="3">Homeodomain-like domain-containing protein</fullName>
    </recommendedName>
</protein>
<dbReference type="RefSeq" id="WP_076399917.1">
    <property type="nucleotide sequence ID" value="NZ_FTOA01000003.1"/>
</dbReference>
<evidence type="ECO:0008006" key="3">
    <source>
        <dbReference type="Google" id="ProtNLM"/>
    </source>
</evidence>
<dbReference type="EMBL" id="FTOA01000003">
    <property type="protein sequence ID" value="SIS72681.1"/>
    <property type="molecule type" value="Genomic_DNA"/>
</dbReference>
<dbReference type="Pfam" id="PF20901">
    <property type="entry name" value="Sf6_terminase"/>
    <property type="match status" value="1"/>
</dbReference>